<dbReference type="Gene3D" id="3.40.640.10">
    <property type="entry name" value="Type I PLP-dependent aspartate aminotransferase-like (Major domain)"/>
    <property type="match status" value="1"/>
</dbReference>
<evidence type="ECO:0000313" key="4">
    <source>
        <dbReference type="EMBL" id="MDQ0474380.1"/>
    </source>
</evidence>
<organism evidence="4 5">
    <name type="scientific">Labrys wisconsinensis</name>
    <dbReference type="NCBI Taxonomy" id="425677"/>
    <lineage>
        <taxon>Bacteria</taxon>
        <taxon>Pseudomonadati</taxon>
        <taxon>Pseudomonadota</taxon>
        <taxon>Alphaproteobacteria</taxon>
        <taxon>Hyphomicrobiales</taxon>
        <taxon>Xanthobacteraceae</taxon>
        <taxon>Labrys</taxon>
    </lineage>
</organism>
<comment type="cofactor">
    <cofactor evidence="1">
        <name>pyridoxal 5'-phosphate</name>
        <dbReference type="ChEBI" id="CHEBI:597326"/>
    </cofactor>
</comment>
<dbReference type="Pfam" id="PF03841">
    <property type="entry name" value="SelA"/>
    <property type="match status" value="1"/>
</dbReference>
<dbReference type="SUPFAM" id="SSF53383">
    <property type="entry name" value="PLP-dependent transferases"/>
    <property type="match status" value="1"/>
</dbReference>
<dbReference type="EC" id="2.9.1.1" evidence="4"/>
<keyword evidence="5" id="KW-1185">Reference proteome</keyword>
<dbReference type="InterPro" id="IPR015424">
    <property type="entry name" value="PyrdxlP-dep_Trfase"/>
</dbReference>
<name>A0ABU0JJA9_9HYPH</name>
<evidence type="ECO:0000256" key="3">
    <source>
        <dbReference type="ARBA" id="ARBA00044507"/>
    </source>
</evidence>
<dbReference type="PANTHER" id="PTHR32328:SF0">
    <property type="entry name" value="L-SERYL-TRNA(SEC) SELENIUM TRANSFERASE"/>
    <property type="match status" value="1"/>
</dbReference>
<dbReference type="InterPro" id="IPR015421">
    <property type="entry name" value="PyrdxlP-dep_Trfase_major"/>
</dbReference>
<evidence type="ECO:0000256" key="1">
    <source>
        <dbReference type="ARBA" id="ARBA00001933"/>
    </source>
</evidence>
<evidence type="ECO:0000256" key="2">
    <source>
        <dbReference type="ARBA" id="ARBA00022898"/>
    </source>
</evidence>
<dbReference type="PANTHER" id="PTHR32328">
    <property type="entry name" value="L-SERYL-TRNA(SEC) SELENIUM TRANSFERASE"/>
    <property type="match status" value="1"/>
</dbReference>
<evidence type="ECO:0000313" key="5">
    <source>
        <dbReference type="Proteomes" id="UP001242480"/>
    </source>
</evidence>
<keyword evidence="4" id="KW-0808">Transferase</keyword>
<comment type="caution">
    <text evidence="4">The sequence shown here is derived from an EMBL/GenBank/DDBJ whole genome shotgun (WGS) entry which is preliminary data.</text>
</comment>
<sequence>MTDILARLGLRPVINASGTMTVIGASSARPEAIAAAAEILPRFVEIDALQRAASRAIARACGAEAGFVTASTAAAMTLAVAGAMTGLDRAAIARLPDSAGLKNRVALLAGHRISYGAPVEQAVRLAGAEIVPVGQATSAAEYELAAALDERTAAALYVVSHHAVQTGMIALPRFAEIARARGVPVIVDAAAEYDLTGFLQAGADLALYSAHKFLRAPTAGIVAGRRDLVRAAYLQNGGIGRGMKVGKEGIAGTIAALEAWARTDHEAERRRERRLLGLWQGALAGRAGVLAAIVADPTGNPVERLRVTLLPGEAATTAWDLTSFLAAGTPSIAVRAETLEHGCFELDPCNLDADEARLVAERLQAALDARPGPTPYAAWRSAREAEIWDIDEPSPETGR</sequence>
<dbReference type="InterPro" id="IPR018319">
    <property type="entry name" value="SelA-like"/>
</dbReference>
<reference evidence="4 5" key="1">
    <citation type="submission" date="2023-07" db="EMBL/GenBank/DDBJ databases">
        <title>Genomic Encyclopedia of Type Strains, Phase IV (KMG-IV): sequencing the most valuable type-strain genomes for metagenomic binning, comparative biology and taxonomic classification.</title>
        <authorList>
            <person name="Goeker M."/>
        </authorList>
    </citation>
    <scope>NUCLEOTIDE SEQUENCE [LARGE SCALE GENOMIC DNA]</scope>
    <source>
        <strain evidence="4 5">DSM 19619</strain>
    </source>
</reference>
<proteinExistence type="inferred from homology"/>
<gene>
    <name evidence="4" type="ORF">QO011_007420</name>
</gene>
<dbReference type="GO" id="GO:0004125">
    <property type="term" value="F:L-seryl-tRNA(Sec) selenium transferase activity"/>
    <property type="evidence" value="ECO:0007669"/>
    <property type="project" value="UniProtKB-EC"/>
</dbReference>
<comment type="similarity">
    <text evidence="3">Belongs to the SelA family.</text>
</comment>
<accession>A0ABU0JJA9</accession>
<dbReference type="EMBL" id="JAUSVX010000022">
    <property type="protein sequence ID" value="MDQ0474380.1"/>
    <property type="molecule type" value="Genomic_DNA"/>
</dbReference>
<keyword evidence="2" id="KW-0663">Pyridoxal phosphate</keyword>
<dbReference type="Proteomes" id="UP001242480">
    <property type="component" value="Unassembled WGS sequence"/>
</dbReference>
<protein>
    <submittedName>
        <fullName evidence="4">L-seryl-tRNA(Ser) seleniumtransferase</fullName>
        <ecNumber evidence="4">2.9.1.1</ecNumber>
    </submittedName>
</protein>